<dbReference type="Pfam" id="PF13751">
    <property type="entry name" value="DDE_Tnp_1_6"/>
    <property type="match status" value="1"/>
</dbReference>
<evidence type="ECO:0000313" key="3">
    <source>
        <dbReference type="Proteomes" id="UP000295515"/>
    </source>
</evidence>
<name>A0A4R3YW80_9FIRM</name>
<dbReference type="EMBL" id="SMCQ01000015">
    <property type="protein sequence ID" value="TCV96931.1"/>
    <property type="molecule type" value="Genomic_DNA"/>
</dbReference>
<dbReference type="PANTHER" id="PTHR33408">
    <property type="entry name" value="TRANSPOSASE"/>
    <property type="match status" value="1"/>
</dbReference>
<proteinExistence type="predicted"/>
<organism evidence="2 3">
    <name type="scientific">Longibaculum muris</name>
    <dbReference type="NCBI Taxonomy" id="1796628"/>
    <lineage>
        <taxon>Bacteria</taxon>
        <taxon>Bacillati</taxon>
        <taxon>Bacillota</taxon>
        <taxon>Erysipelotrichia</taxon>
        <taxon>Erysipelotrichales</taxon>
        <taxon>Coprobacillaceae</taxon>
        <taxon>Longibaculum</taxon>
    </lineage>
</organism>
<dbReference type="PANTHER" id="PTHR33408:SF2">
    <property type="entry name" value="TRANSPOSASE DDE DOMAIN-CONTAINING PROTEIN"/>
    <property type="match status" value="1"/>
</dbReference>
<dbReference type="RefSeq" id="WP_207905316.1">
    <property type="nucleotide sequence ID" value="NZ_SMCQ01000015.1"/>
</dbReference>
<feature type="domain" description="Transposase DDE" evidence="1">
    <location>
        <begin position="26"/>
        <end position="150"/>
    </location>
</feature>
<gene>
    <name evidence="2" type="ORF">EDD60_1151</name>
</gene>
<dbReference type="Proteomes" id="UP000295515">
    <property type="component" value="Unassembled WGS sequence"/>
</dbReference>
<reference evidence="2 3" key="1">
    <citation type="submission" date="2019-03" db="EMBL/GenBank/DDBJ databases">
        <title>Genomic Encyclopedia of Type Strains, Phase IV (KMG-IV): sequencing the most valuable type-strain genomes for metagenomic binning, comparative biology and taxonomic classification.</title>
        <authorList>
            <person name="Goeker M."/>
        </authorList>
    </citation>
    <scope>NUCLEOTIDE SEQUENCE [LARGE SCALE GENOMIC DNA]</scope>
    <source>
        <strain evidence="2 3">DSM 29487</strain>
    </source>
</reference>
<dbReference type="AlphaFoldDB" id="A0A4R3YW80"/>
<dbReference type="InterPro" id="IPR025668">
    <property type="entry name" value="Tnp_DDE_dom"/>
</dbReference>
<protein>
    <submittedName>
        <fullName evidence="2">DDE family transposase</fullName>
    </submittedName>
</protein>
<dbReference type="GeneID" id="98915833"/>
<feature type="non-terminal residue" evidence="2">
    <location>
        <position position="1"/>
    </location>
</feature>
<evidence type="ECO:0000313" key="2">
    <source>
        <dbReference type="EMBL" id="TCV96931.1"/>
    </source>
</evidence>
<evidence type="ECO:0000259" key="1">
    <source>
        <dbReference type="Pfam" id="PF13751"/>
    </source>
</evidence>
<sequence>KEKEKVTEKNRYKSIHFIKDDEGNYICPAGHAFELEKETIDRQGEYERINKHYVNRHCEGCPLRSKCTKAKNGRTLVHCDKLEEYHQEARSNVTSDEGIKLMKKRSNESEGTFGDLKYNQKYDRLRRRGEAGVKLEIYLIAIGENLRKYHRNKMKEKEKKQIN</sequence>
<accession>A0A4R3YW80</accession>
<keyword evidence="3" id="KW-1185">Reference proteome</keyword>
<comment type="caution">
    <text evidence="2">The sequence shown here is derived from an EMBL/GenBank/DDBJ whole genome shotgun (WGS) entry which is preliminary data.</text>
</comment>